<feature type="non-terminal residue" evidence="2">
    <location>
        <position position="1"/>
    </location>
</feature>
<accession>A0A0L8II80</accession>
<dbReference type="AlphaFoldDB" id="A0A0L8II80"/>
<evidence type="ECO:0000259" key="1">
    <source>
        <dbReference type="Pfam" id="PF12762"/>
    </source>
</evidence>
<organism evidence="2">
    <name type="scientific">Octopus bimaculoides</name>
    <name type="common">California two-spotted octopus</name>
    <dbReference type="NCBI Taxonomy" id="37653"/>
    <lineage>
        <taxon>Eukaryota</taxon>
        <taxon>Metazoa</taxon>
        <taxon>Spiralia</taxon>
        <taxon>Lophotrochozoa</taxon>
        <taxon>Mollusca</taxon>
        <taxon>Cephalopoda</taxon>
        <taxon>Coleoidea</taxon>
        <taxon>Octopodiformes</taxon>
        <taxon>Octopoda</taxon>
        <taxon>Incirrata</taxon>
        <taxon>Octopodidae</taxon>
        <taxon>Octopus</taxon>
    </lineage>
</organism>
<dbReference type="PANTHER" id="PTHR47163:SF2">
    <property type="entry name" value="SI:DKEY-17M8.2"/>
    <property type="match status" value="1"/>
</dbReference>
<dbReference type="Pfam" id="PF12762">
    <property type="entry name" value="DDE_Tnp_IS1595"/>
    <property type="match status" value="1"/>
</dbReference>
<protein>
    <recommendedName>
        <fullName evidence="1">ISXO2-like transposase domain-containing protein</fullName>
    </recommendedName>
</protein>
<evidence type="ECO:0000313" key="2">
    <source>
        <dbReference type="EMBL" id="KOG00809.1"/>
    </source>
</evidence>
<feature type="domain" description="ISXO2-like transposase" evidence="1">
    <location>
        <begin position="13"/>
        <end position="101"/>
    </location>
</feature>
<dbReference type="STRING" id="37653.A0A0L8II80"/>
<sequence>LYILIKMFMFGCFTGFEQISKHRFVVPLTGQKRDKATLLPLIQNYIKGDSVIFSGSWAAYKDIQTLGYGHYMINHKENFTDHHTCTHTLEHFWRDLKEWVKRLGIH</sequence>
<dbReference type="InterPro" id="IPR024445">
    <property type="entry name" value="Tnp_ISXO2-like"/>
</dbReference>
<dbReference type="EMBL" id="KQ415726">
    <property type="protein sequence ID" value="KOG00809.1"/>
    <property type="molecule type" value="Genomic_DNA"/>
</dbReference>
<proteinExistence type="predicted"/>
<reference evidence="2" key="1">
    <citation type="submission" date="2015-07" db="EMBL/GenBank/DDBJ databases">
        <title>MeaNS - Measles Nucleotide Surveillance Program.</title>
        <authorList>
            <person name="Tran T."/>
            <person name="Druce J."/>
        </authorList>
    </citation>
    <scope>NUCLEOTIDE SEQUENCE</scope>
    <source>
        <strain evidence="2">UCB-OBI-ISO-001</strain>
        <tissue evidence="2">Gonad</tissue>
    </source>
</reference>
<dbReference type="PANTHER" id="PTHR47163">
    <property type="entry name" value="DDE_TNP_IS1595 DOMAIN-CONTAINING PROTEIN"/>
    <property type="match status" value="1"/>
</dbReference>
<name>A0A0L8II80_OCTBM</name>
<gene>
    <name evidence="2" type="ORF">OCBIM_22031814mg</name>
</gene>
<dbReference type="InterPro" id="IPR053164">
    <property type="entry name" value="IS1016-like_transposase"/>
</dbReference>